<dbReference type="Proteomes" id="UP000073485">
    <property type="component" value="Unassembled WGS sequence"/>
</dbReference>
<accession>A0A116L080</accession>
<reference evidence="1 2" key="1">
    <citation type="submission" date="2016-02" db="EMBL/GenBank/DDBJ databases">
        <authorList>
            <consortium name="Pathogen Informatics"/>
        </authorList>
    </citation>
    <scope>NUCLEOTIDE SEQUENCE [LARGE SCALE GENOMIC DNA]</scope>
    <source>
        <strain evidence="1 2">LSS48</strain>
    </source>
</reference>
<name>A0A116L080_STRSU</name>
<proteinExistence type="predicted"/>
<dbReference type="AlphaFoldDB" id="A0A116L080"/>
<sequence length="110" mass="13184">MPNYTNALTNNRKIWIEWAIEDDQELSKYDAPTFTLHTGEKLTFCLACFSDSDGNYFYSIQWTEKFSNRDLERWTIVDADLQCLSIKNVTEKRNKIIEMIQWSYQRINKK</sequence>
<gene>
    <name evidence="1" type="ORF">ERS132410_01136</name>
</gene>
<dbReference type="EMBL" id="FIGO01000005">
    <property type="protein sequence ID" value="CYU81610.1"/>
    <property type="molecule type" value="Genomic_DNA"/>
</dbReference>
<evidence type="ECO:0000313" key="1">
    <source>
        <dbReference type="EMBL" id="CYU81610.1"/>
    </source>
</evidence>
<protein>
    <submittedName>
        <fullName evidence="1">Uncharacterized protein</fullName>
    </submittedName>
</protein>
<dbReference type="RefSeq" id="WP_044751874.1">
    <property type="nucleotide sequence ID" value="NZ_CEHU01000059.1"/>
</dbReference>
<organism evidence="1 2">
    <name type="scientific">Streptococcus suis</name>
    <dbReference type="NCBI Taxonomy" id="1307"/>
    <lineage>
        <taxon>Bacteria</taxon>
        <taxon>Bacillati</taxon>
        <taxon>Bacillota</taxon>
        <taxon>Bacilli</taxon>
        <taxon>Lactobacillales</taxon>
        <taxon>Streptococcaceae</taxon>
        <taxon>Streptococcus</taxon>
    </lineage>
</organism>
<evidence type="ECO:0000313" key="2">
    <source>
        <dbReference type="Proteomes" id="UP000073485"/>
    </source>
</evidence>